<dbReference type="Proteomes" id="UP000011087">
    <property type="component" value="Unassembled WGS sequence"/>
</dbReference>
<keyword evidence="4" id="KW-0539">Nucleus</keyword>
<dbReference type="PaxDb" id="55529-EKX44997"/>
<dbReference type="OrthoDB" id="10555666at2759"/>
<dbReference type="RefSeq" id="XP_005831977.1">
    <property type="nucleotide sequence ID" value="XM_005831920.1"/>
</dbReference>
<evidence type="ECO:0008006" key="9">
    <source>
        <dbReference type="Google" id="ProtNLM"/>
    </source>
</evidence>
<name>L1J9J7_GUITC</name>
<feature type="region of interest" description="Disordered" evidence="5">
    <location>
        <begin position="146"/>
        <end position="189"/>
    </location>
</feature>
<dbReference type="InterPro" id="IPR037212">
    <property type="entry name" value="Med7/Med21-like"/>
</dbReference>
<evidence type="ECO:0000256" key="5">
    <source>
        <dbReference type="SAM" id="MobiDB-lite"/>
    </source>
</evidence>
<keyword evidence="8" id="KW-1185">Reference proteome</keyword>
<reference evidence="6 8" key="1">
    <citation type="journal article" date="2012" name="Nature">
        <title>Algal genomes reveal evolutionary mosaicism and the fate of nucleomorphs.</title>
        <authorList>
            <consortium name="DOE Joint Genome Institute"/>
            <person name="Curtis B.A."/>
            <person name="Tanifuji G."/>
            <person name="Burki F."/>
            <person name="Gruber A."/>
            <person name="Irimia M."/>
            <person name="Maruyama S."/>
            <person name="Arias M.C."/>
            <person name="Ball S.G."/>
            <person name="Gile G.H."/>
            <person name="Hirakawa Y."/>
            <person name="Hopkins J.F."/>
            <person name="Kuo A."/>
            <person name="Rensing S.A."/>
            <person name="Schmutz J."/>
            <person name="Symeonidi A."/>
            <person name="Elias M."/>
            <person name="Eveleigh R.J."/>
            <person name="Herman E.K."/>
            <person name="Klute M.J."/>
            <person name="Nakayama T."/>
            <person name="Obornik M."/>
            <person name="Reyes-Prieto A."/>
            <person name="Armbrust E.V."/>
            <person name="Aves S.J."/>
            <person name="Beiko R.G."/>
            <person name="Coutinho P."/>
            <person name="Dacks J.B."/>
            <person name="Durnford D.G."/>
            <person name="Fast N.M."/>
            <person name="Green B.R."/>
            <person name="Grisdale C.J."/>
            <person name="Hempel F."/>
            <person name="Henrissat B."/>
            <person name="Hoppner M.P."/>
            <person name="Ishida K."/>
            <person name="Kim E."/>
            <person name="Koreny L."/>
            <person name="Kroth P.G."/>
            <person name="Liu Y."/>
            <person name="Malik S.B."/>
            <person name="Maier U.G."/>
            <person name="McRose D."/>
            <person name="Mock T."/>
            <person name="Neilson J.A."/>
            <person name="Onodera N.T."/>
            <person name="Poole A.M."/>
            <person name="Pritham E.J."/>
            <person name="Richards T.A."/>
            <person name="Rocap G."/>
            <person name="Roy S.W."/>
            <person name="Sarai C."/>
            <person name="Schaack S."/>
            <person name="Shirato S."/>
            <person name="Slamovits C.H."/>
            <person name="Spencer D.F."/>
            <person name="Suzuki S."/>
            <person name="Worden A.Z."/>
            <person name="Zauner S."/>
            <person name="Barry K."/>
            <person name="Bell C."/>
            <person name="Bharti A.K."/>
            <person name="Crow J.A."/>
            <person name="Grimwood J."/>
            <person name="Kramer R."/>
            <person name="Lindquist E."/>
            <person name="Lucas S."/>
            <person name="Salamov A."/>
            <person name="McFadden G.I."/>
            <person name="Lane C.E."/>
            <person name="Keeling P.J."/>
            <person name="Gray M.W."/>
            <person name="Grigoriev I.V."/>
            <person name="Archibald J.M."/>
        </authorList>
    </citation>
    <scope>NUCLEOTIDE SEQUENCE</scope>
    <source>
        <strain evidence="6 8">CCMP2712</strain>
    </source>
</reference>
<dbReference type="Gene3D" id="6.10.280.10">
    <property type="entry name" value="Mediator complex, subunit Med21"/>
    <property type="match status" value="1"/>
</dbReference>
<reference evidence="8" key="2">
    <citation type="submission" date="2012-11" db="EMBL/GenBank/DDBJ databases">
        <authorList>
            <person name="Kuo A."/>
            <person name="Curtis B.A."/>
            <person name="Tanifuji G."/>
            <person name="Burki F."/>
            <person name="Gruber A."/>
            <person name="Irimia M."/>
            <person name="Maruyama S."/>
            <person name="Arias M.C."/>
            <person name="Ball S.G."/>
            <person name="Gile G.H."/>
            <person name="Hirakawa Y."/>
            <person name="Hopkins J.F."/>
            <person name="Rensing S.A."/>
            <person name="Schmutz J."/>
            <person name="Symeonidi A."/>
            <person name="Elias M."/>
            <person name="Eveleigh R.J."/>
            <person name="Herman E.K."/>
            <person name="Klute M.J."/>
            <person name="Nakayama T."/>
            <person name="Obornik M."/>
            <person name="Reyes-Prieto A."/>
            <person name="Armbrust E.V."/>
            <person name="Aves S.J."/>
            <person name="Beiko R.G."/>
            <person name="Coutinho P."/>
            <person name="Dacks J.B."/>
            <person name="Durnford D.G."/>
            <person name="Fast N.M."/>
            <person name="Green B.R."/>
            <person name="Grisdale C."/>
            <person name="Hempe F."/>
            <person name="Henrissat B."/>
            <person name="Hoppner M.P."/>
            <person name="Ishida K.-I."/>
            <person name="Kim E."/>
            <person name="Koreny L."/>
            <person name="Kroth P.G."/>
            <person name="Liu Y."/>
            <person name="Malik S.-B."/>
            <person name="Maier U.G."/>
            <person name="McRose D."/>
            <person name="Mock T."/>
            <person name="Neilson J.A."/>
            <person name="Onodera N.T."/>
            <person name="Poole A.M."/>
            <person name="Pritham E.J."/>
            <person name="Richards T.A."/>
            <person name="Rocap G."/>
            <person name="Roy S.W."/>
            <person name="Sarai C."/>
            <person name="Schaack S."/>
            <person name="Shirato S."/>
            <person name="Slamovits C.H."/>
            <person name="Spencer D.F."/>
            <person name="Suzuki S."/>
            <person name="Worden A.Z."/>
            <person name="Zauner S."/>
            <person name="Barry K."/>
            <person name="Bell C."/>
            <person name="Bharti A.K."/>
            <person name="Crow J.A."/>
            <person name="Grimwood J."/>
            <person name="Kramer R."/>
            <person name="Lindquist E."/>
            <person name="Lucas S."/>
            <person name="Salamov A."/>
            <person name="McFadden G.I."/>
            <person name="Lane C.E."/>
            <person name="Keeling P.J."/>
            <person name="Gray M.W."/>
            <person name="Grigoriev I.V."/>
            <person name="Archibald J.M."/>
        </authorList>
    </citation>
    <scope>NUCLEOTIDE SEQUENCE</scope>
    <source>
        <strain evidence="8">CCMP2712</strain>
    </source>
</reference>
<evidence type="ECO:0000313" key="7">
    <source>
        <dbReference type="EnsemblProtists" id="EKX44997"/>
    </source>
</evidence>
<dbReference type="HOGENOM" id="CLU_1436961_0_0_1"/>
<keyword evidence="3" id="KW-0804">Transcription</keyword>
<dbReference type="AlphaFoldDB" id="L1J9J7"/>
<dbReference type="EMBL" id="JH993001">
    <property type="protein sequence ID" value="EKX44997.1"/>
    <property type="molecule type" value="Genomic_DNA"/>
</dbReference>
<keyword evidence="2" id="KW-0805">Transcription regulation</keyword>
<dbReference type="GO" id="GO:0016592">
    <property type="term" value="C:mediator complex"/>
    <property type="evidence" value="ECO:0007669"/>
    <property type="project" value="InterPro"/>
</dbReference>
<reference evidence="7" key="3">
    <citation type="submission" date="2016-03" db="UniProtKB">
        <authorList>
            <consortium name="EnsemblProtists"/>
        </authorList>
    </citation>
    <scope>IDENTIFICATION</scope>
</reference>
<dbReference type="EnsemblProtists" id="EKX44997">
    <property type="protein sequence ID" value="EKX44997"/>
    <property type="gene ID" value="GUITHDRAFT_152817"/>
</dbReference>
<protein>
    <recommendedName>
        <fullName evidence="9">Mediator of RNA polymerase II transcription subunit 21</fullName>
    </recommendedName>
</protein>
<sequence length="189" mass="20756">MDVYNQLQEKLNDITHRFAHEARYFQLCAPPEALSGEEVHEAPSKPPFEETKESLLEPLNVQVEQLLGTLPADDVGEQEQLAVLEELIRENKEAGNAIREERARVKDLLGHVQCAMVDVCDRSGQGESLASCELWLPRPRPELAAQPLVKAEEMDGAGDKSVPEAAGNDAAKSGEEQTSAPVVKMETSE</sequence>
<evidence type="ECO:0000313" key="6">
    <source>
        <dbReference type="EMBL" id="EKX44997.1"/>
    </source>
</evidence>
<evidence type="ECO:0000313" key="8">
    <source>
        <dbReference type="Proteomes" id="UP000011087"/>
    </source>
</evidence>
<evidence type="ECO:0000256" key="1">
    <source>
        <dbReference type="ARBA" id="ARBA00004123"/>
    </source>
</evidence>
<accession>L1J9J7</accession>
<dbReference type="KEGG" id="gtt:GUITHDRAFT_152817"/>
<gene>
    <name evidence="6" type="ORF">GUITHDRAFT_152817</name>
</gene>
<comment type="subcellular location">
    <subcellularLocation>
        <location evidence="1">Nucleus</location>
    </subcellularLocation>
</comment>
<dbReference type="SUPFAM" id="SSF140718">
    <property type="entry name" value="Mediator hinge subcomplex-like"/>
    <property type="match status" value="1"/>
</dbReference>
<proteinExistence type="predicted"/>
<evidence type="ECO:0000256" key="3">
    <source>
        <dbReference type="ARBA" id="ARBA00023163"/>
    </source>
</evidence>
<organism evidence="6">
    <name type="scientific">Guillardia theta (strain CCMP2712)</name>
    <name type="common">Cryptophyte</name>
    <dbReference type="NCBI Taxonomy" id="905079"/>
    <lineage>
        <taxon>Eukaryota</taxon>
        <taxon>Cryptophyceae</taxon>
        <taxon>Pyrenomonadales</taxon>
        <taxon>Geminigeraceae</taxon>
        <taxon>Guillardia</taxon>
    </lineage>
</organism>
<dbReference type="GeneID" id="17301686"/>
<feature type="compositionally biased region" description="Basic and acidic residues" evidence="5">
    <location>
        <begin position="150"/>
        <end position="162"/>
    </location>
</feature>
<evidence type="ECO:0000256" key="4">
    <source>
        <dbReference type="ARBA" id="ARBA00023242"/>
    </source>
</evidence>
<evidence type="ECO:0000256" key="2">
    <source>
        <dbReference type="ARBA" id="ARBA00023015"/>
    </source>
</evidence>